<dbReference type="Proteomes" id="UP000246569">
    <property type="component" value="Unassembled WGS sequence"/>
</dbReference>
<dbReference type="InterPro" id="IPR016186">
    <property type="entry name" value="C-type_lectin-like/link_sf"/>
</dbReference>
<evidence type="ECO:0000313" key="3">
    <source>
        <dbReference type="Proteomes" id="UP000246569"/>
    </source>
</evidence>
<keyword evidence="1" id="KW-0732">Signal</keyword>
<protein>
    <submittedName>
        <fullName evidence="2">Uncharacterized protein</fullName>
    </submittedName>
</protein>
<feature type="chain" id="PRO_5016438474" evidence="1">
    <location>
        <begin position="25"/>
        <end position="149"/>
    </location>
</feature>
<accession>A0A317N2K4</accession>
<gene>
    <name evidence="2" type="ORF">C7443_10216</name>
</gene>
<dbReference type="AlphaFoldDB" id="A0A317N2K4"/>
<dbReference type="SUPFAM" id="SSF56436">
    <property type="entry name" value="C-type lectin-like"/>
    <property type="match status" value="1"/>
</dbReference>
<dbReference type="EMBL" id="QGTJ01000002">
    <property type="protein sequence ID" value="PWV64367.1"/>
    <property type="molecule type" value="Genomic_DNA"/>
</dbReference>
<sequence length="149" mass="14897">MFVISAPTALSASAAALRGSTLFAASAAATPVQWSAASGGNDHGYEYVAATLTWSDASTAAAASSWLGLNGHLVTITSAAEQVFLLDRAGDGQTGASDAQLEGQRVWTSGPEAGQQFWAGTRSAAVSAAFSPAGTAVSRTTSMTQATPV</sequence>
<dbReference type="RefSeq" id="WP_110017041.1">
    <property type="nucleotide sequence ID" value="NZ_QGTJ01000002.1"/>
</dbReference>
<dbReference type="InterPro" id="IPR016187">
    <property type="entry name" value="CTDL_fold"/>
</dbReference>
<evidence type="ECO:0000256" key="1">
    <source>
        <dbReference type="SAM" id="SignalP"/>
    </source>
</evidence>
<dbReference type="Gene3D" id="3.10.100.10">
    <property type="entry name" value="Mannose-Binding Protein A, subunit A"/>
    <property type="match status" value="1"/>
</dbReference>
<organism evidence="2 3">
    <name type="scientific">Plasticicumulans acidivorans</name>
    <dbReference type="NCBI Taxonomy" id="886464"/>
    <lineage>
        <taxon>Bacteria</taxon>
        <taxon>Pseudomonadati</taxon>
        <taxon>Pseudomonadota</taxon>
        <taxon>Gammaproteobacteria</taxon>
        <taxon>Candidatus Competibacteraceae</taxon>
        <taxon>Plasticicumulans</taxon>
    </lineage>
</organism>
<dbReference type="OrthoDB" id="7060801at2"/>
<proteinExistence type="predicted"/>
<reference evidence="2 3" key="1">
    <citation type="submission" date="2018-05" db="EMBL/GenBank/DDBJ databases">
        <title>Genomic Encyclopedia of Type Strains, Phase IV (KMG-IV): sequencing the most valuable type-strain genomes for metagenomic binning, comparative biology and taxonomic classification.</title>
        <authorList>
            <person name="Goeker M."/>
        </authorList>
    </citation>
    <scope>NUCLEOTIDE SEQUENCE [LARGE SCALE GENOMIC DNA]</scope>
    <source>
        <strain evidence="2 3">DSM 23606</strain>
    </source>
</reference>
<name>A0A317N2K4_9GAMM</name>
<feature type="signal peptide" evidence="1">
    <location>
        <begin position="1"/>
        <end position="24"/>
    </location>
</feature>
<evidence type="ECO:0000313" key="2">
    <source>
        <dbReference type="EMBL" id="PWV64367.1"/>
    </source>
</evidence>
<comment type="caution">
    <text evidence="2">The sequence shown here is derived from an EMBL/GenBank/DDBJ whole genome shotgun (WGS) entry which is preliminary data.</text>
</comment>
<keyword evidence="3" id="KW-1185">Reference proteome</keyword>